<accession>A0A0F9PBN3</accession>
<sequence>MDNYIIREGDILGRTDGKPPFHVHEITRTQITFSVRDVRRTVSRERFRYWLWHGGLFLLERAS</sequence>
<name>A0A0F9PBN3_9ZZZZ</name>
<protein>
    <submittedName>
        <fullName evidence="1">Uncharacterized protein</fullName>
    </submittedName>
</protein>
<reference evidence="1" key="1">
    <citation type="journal article" date="2015" name="Nature">
        <title>Complex archaea that bridge the gap between prokaryotes and eukaryotes.</title>
        <authorList>
            <person name="Spang A."/>
            <person name="Saw J.H."/>
            <person name="Jorgensen S.L."/>
            <person name="Zaremba-Niedzwiedzka K."/>
            <person name="Martijn J."/>
            <person name="Lind A.E."/>
            <person name="van Eijk R."/>
            <person name="Schleper C."/>
            <person name="Guy L."/>
            <person name="Ettema T.J."/>
        </authorList>
    </citation>
    <scope>NUCLEOTIDE SEQUENCE</scope>
</reference>
<evidence type="ECO:0000313" key="1">
    <source>
        <dbReference type="EMBL" id="KKN21927.1"/>
    </source>
</evidence>
<dbReference type="AlphaFoldDB" id="A0A0F9PBN3"/>
<comment type="caution">
    <text evidence="1">The sequence shown here is derived from an EMBL/GenBank/DDBJ whole genome shotgun (WGS) entry which is preliminary data.</text>
</comment>
<gene>
    <name evidence="1" type="ORF">LCGC14_0920570</name>
</gene>
<proteinExistence type="predicted"/>
<dbReference type="EMBL" id="LAZR01003107">
    <property type="protein sequence ID" value="KKN21927.1"/>
    <property type="molecule type" value="Genomic_DNA"/>
</dbReference>
<organism evidence="1">
    <name type="scientific">marine sediment metagenome</name>
    <dbReference type="NCBI Taxonomy" id="412755"/>
    <lineage>
        <taxon>unclassified sequences</taxon>
        <taxon>metagenomes</taxon>
        <taxon>ecological metagenomes</taxon>
    </lineage>
</organism>